<feature type="signal peptide" evidence="2">
    <location>
        <begin position="1"/>
        <end position="21"/>
    </location>
</feature>
<reference evidence="4 5" key="1">
    <citation type="submission" date="2017-03" db="EMBL/GenBank/DDBJ databases">
        <authorList>
            <person name="Afonso C.L."/>
            <person name="Miller P.J."/>
            <person name="Scott M.A."/>
            <person name="Spackman E."/>
            <person name="Goraichik I."/>
            <person name="Dimitrov K.M."/>
            <person name="Suarez D.L."/>
            <person name="Swayne D.E."/>
        </authorList>
    </citation>
    <scope>NUCLEOTIDE SEQUENCE [LARGE SCALE GENOMIC DNA]</scope>
    <source>
        <strain evidence="4 5">CECT 7680</strain>
    </source>
</reference>
<dbReference type="Gene3D" id="3.30.70.1070">
    <property type="entry name" value="Sporulation related repeat"/>
    <property type="match status" value="1"/>
</dbReference>
<organism evidence="4 5">
    <name type="scientific">Pseudoruegeria aquimaris</name>
    <dbReference type="NCBI Taxonomy" id="393663"/>
    <lineage>
        <taxon>Bacteria</taxon>
        <taxon>Pseudomonadati</taxon>
        <taxon>Pseudomonadota</taxon>
        <taxon>Alphaproteobacteria</taxon>
        <taxon>Rhodobacterales</taxon>
        <taxon>Roseobacteraceae</taxon>
        <taxon>Pseudoruegeria</taxon>
    </lineage>
</organism>
<dbReference type="GO" id="GO:0042834">
    <property type="term" value="F:peptidoglycan binding"/>
    <property type="evidence" value="ECO:0007669"/>
    <property type="project" value="InterPro"/>
</dbReference>
<dbReference type="PROSITE" id="PS51724">
    <property type="entry name" value="SPOR"/>
    <property type="match status" value="1"/>
</dbReference>
<keyword evidence="5" id="KW-1185">Reference proteome</keyword>
<feature type="region of interest" description="Disordered" evidence="1">
    <location>
        <begin position="87"/>
        <end position="227"/>
    </location>
</feature>
<evidence type="ECO:0000313" key="5">
    <source>
        <dbReference type="Proteomes" id="UP000193409"/>
    </source>
</evidence>
<sequence>MRAVKTAALGLAVILASATLAPGQSLRDSTGPAEFPPASFKGTQYVDSRGCVFVRAGVGDAVTWVPRVTRDRKMVCGAKPTFATAQPQQVPVIKDPPASAAPKAATAATAAPKPAPTPAPKPKPAAPAAATAATAPAKAAPKPAPKSTRSTGRAASEECPGASVISRQYIGDGSRYEVRCGPQKDHPGSYGVGPRVAPKSPVSPQSRVIRPAVPQLPKGYRPAWDDDRLNPYRARRTAEGEAQMRLVWTDTVPRQLVEVEAGQDKLLKQAQIQYRKANPQYARAKAPKPETARAKAQPAKARWVQVGAFGNPANAEASAKRLQKLGLPVRYGKYRKNGKEMKLVLAGPFTSQKDLSRAMQKARAAGFKDAVYRK</sequence>
<evidence type="ECO:0000256" key="1">
    <source>
        <dbReference type="SAM" id="MobiDB-lite"/>
    </source>
</evidence>
<feature type="compositionally biased region" description="Basic and acidic residues" evidence="1">
    <location>
        <begin position="174"/>
        <end position="187"/>
    </location>
</feature>
<feature type="domain" description="SPOR" evidence="3">
    <location>
        <begin position="296"/>
        <end position="374"/>
    </location>
</feature>
<dbReference type="AlphaFoldDB" id="A0A1Y5SH00"/>
<dbReference type="Proteomes" id="UP000193409">
    <property type="component" value="Unassembled WGS sequence"/>
</dbReference>
<evidence type="ECO:0000259" key="3">
    <source>
        <dbReference type="PROSITE" id="PS51724"/>
    </source>
</evidence>
<dbReference type="InterPro" id="IPR007730">
    <property type="entry name" value="SPOR-like_dom"/>
</dbReference>
<dbReference type="Pfam" id="PF05036">
    <property type="entry name" value="SPOR"/>
    <property type="match status" value="1"/>
</dbReference>
<feature type="compositionally biased region" description="Pro residues" evidence="1">
    <location>
        <begin position="113"/>
        <end position="125"/>
    </location>
</feature>
<accession>A0A1Y5SH00</accession>
<name>A0A1Y5SH00_9RHOB</name>
<protein>
    <submittedName>
        <fullName evidence="4">Sporulation related domain protein</fullName>
    </submittedName>
</protein>
<evidence type="ECO:0000256" key="2">
    <source>
        <dbReference type="SAM" id="SignalP"/>
    </source>
</evidence>
<proteinExistence type="predicted"/>
<gene>
    <name evidence="4" type="ORF">PSA7680_01978</name>
</gene>
<dbReference type="InterPro" id="IPR036680">
    <property type="entry name" value="SPOR-like_sf"/>
</dbReference>
<dbReference type="SUPFAM" id="SSF110997">
    <property type="entry name" value="Sporulation related repeat"/>
    <property type="match status" value="1"/>
</dbReference>
<feature type="compositionally biased region" description="Low complexity" evidence="1">
    <location>
        <begin position="96"/>
        <end position="112"/>
    </location>
</feature>
<dbReference type="EMBL" id="FWFQ01000012">
    <property type="protein sequence ID" value="SLN39898.1"/>
    <property type="molecule type" value="Genomic_DNA"/>
</dbReference>
<feature type="chain" id="PRO_5012757345" evidence="2">
    <location>
        <begin position="22"/>
        <end position="374"/>
    </location>
</feature>
<feature type="compositionally biased region" description="Low complexity" evidence="1">
    <location>
        <begin position="126"/>
        <end position="148"/>
    </location>
</feature>
<evidence type="ECO:0000313" key="4">
    <source>
        <dbReference type="EMBL" id="SLN39898.1"/>
    </source>
</evidence>
<keyword evidence="2" id="KW-0732">Signal</keyword>
<feature type="region of interest" description="Disordered" evidence="1">
    <location>
        <begin position="278"/>
        <end position="298"/>
    </location>
</feature>